<evidence type="ECO:0000313" key="4">
    <source>
        <dbReference type="EMBL" id="MDG2946471.1"/>
    </source>
</evidence>
<evidence type="ECO:0000313" key="5">
    <source>
        <dbReference type="Proteomes" id="UP001216057"/>
    </source>
</evidence>
<gene>
    <name evidence="4" type="ORF">P7M32_08540</name>
</gene>
<protein>
    <submittedName>
        <fullName evidence="4">TetR/AcrR family transcriptional regulator</fullName>
    </submittedName>
</protein>
<feature type="DNA-binding region" description="H-T-H motif" evidence="2">
    <location>
        <begin position="24"/>
        <end position="43"/>
    </location>
</feature>
<comment type="caution">
    <text evidence="4">The sequence shown here is derived from an EMBL/GenBank/DDBJ whole genome shotgun (WGS) entry which is preliminary data.</text>
</comment>
<sequence>MKKDQLIKQAALTLFSQFGWMKVSIDMICRQAKVSRVTFYKYFANKKALLKYLLEEQKNDIRRMFTELQENEASLEVIIDRIFTMQQQSLAGLYSESMLFDLTHNKDEELEQFFAAMAQEKYRFMHRFFCKLQQKKIIQPQLPIILMDIFIRKIDEIVLEPALLKHYENNEQQMFKDVLRLLMYGISYKP</sequence>
<accession>A0ABT6ETX2</accession>
<feature type="domain" description="HTH tetR-type" evidence="3">
    <location>
        <begin position="1"/>
        <end position="61"/>
    </location>
</feature>
<evidence type="ECO:0000256" key="2">
    <source>
        <dbReference type="PROSITE-ProRule" id="PRU00335"/>
    </source>
</evidence>
<dbReference type="PANTHER" id="PTHR43479">
    <property type="entry name" value="ACREF/ENVCD OPERON REPRESSOR-RELATED"/>
    <property type="match status" value="1"/>
</dbReference>
<dbReference type="PROSITE" id="PS50977">
    <property type="entry name" value="HTH_TETR_2"/>
    <property type="match status" value="1"/>
</dbReference>
<dbReference type="EMBL" id="JARQTX010000009">
    <property type="protein sequence ID" value="MDG2946471.1"/>
    <property type="molecule type" value="Genomic_DNA"/>
</dbReference>
<dbReference type="PANTHER" id="PTHR43479:SF11">
    <property type="entry name" value="ACREF_ENVCD OPERON REPRESSOR-RELATED"/>
    <property type="match status" value="1"/>
</dbReference>
<evidence type="ECO:0000259" key="3">
    <source>
        <dbReference type="PROSITE" id="PS50977"/>
    </source>
</evidence>
<keyword evidence="5" id="KW-1185">Reference proteome</keyword>
<evidence type="ECO:0000256" key="1">
    <source>
        <dbReference type="ARBA" id="ARBA00023125"/>
    </source>
</evidence>
<dbReference type="InterPro" id="IPR009057">
    <property type="entry name" value="Homeodomain-like_sf"/>
</dbReference>
<keyword evidence="1 2" id="KW-0238">DNA-binding</keyword>
<dbReference type="InterPro" id="IPR050624">
    <property type="entry name" value="HTH-type_Tx_Regulator"/>
</dbReference>
<name>A0ABT6ETX2_9PAST</name>
<dbReference type="PRINTS" id="PR00455">
    <property type="entry name" value="HTHTETR"/>
</dbReference>
<dbReference type="Proteomes" id="UP001216057">
    <property type="component" value="Unassembled WGS sequence"/>
</dbReference>
<dbReference type="Gene3D" id="1.10.357.10">
    <property type="entry name" value="Tetracycline Repressor, domain 2"/>
    <property type="match status" value="1"/>
</dbReference>
<organism evidence="4 5">
    <name type="scientific">Exercitatus varius</name>
    <dbReference type="NCBI Taxonomy" id="67857"/>
    <lineage>
        <taxon>Bacteria</taxon>
        <taxon>Pseudomonadati</taxon>
        <taxon>Pseudomonadota</taxon>
        <taxon>Gammaproteobacteria</taxon>
        <taxon>Pasteurellales</taxon>
        <taxon>Pasteurellaceae</taxon>
        <taxon>Exercitatus</taxon>
    </lineage>
</organism>
<dbReference type="InterPro" id="IPR001647">
    <property type="entry name" value="HTH_TetR"/>
</dbReference>
<dbReference type="Pfam" id="PF00440">
    <property type="entry name" value="TetR_N"/>
    <property type="match status" value="1"/>
</dbReference>
<proteinExistence type="predicted"/>
<dbReference type="RefSeq" id="WP_317486117.1">
    <property type="nucleotide sequence ID" value="NZ_JARQTX010000009.1"/>
</dbReference>
<dbReference type="SUPFAM" id="SSF46689">
    <property type="entry name" value="Homeodomain-like"/>
    <property type="match status" value="1"/>
</dbReference>
<reference evidence="4 5" key="1">
    <citation type="submission" date="2023-03" db="EMBL/GenBank/DDBJ databases">
        <title>Classification of Bisgaard taxon 6 and taxon 10 as Exercitatus varius gen. nov., spec. nov.</title>
        <authorList>
            <person name="Christensen H."/>
        </authorList>
    </citation>
    <scope>NUCLEOTIDE SEQUENCE [LARGE SCALE GENOMIC DNA]</scope>
    <source>
        <strain evidence="4 5">23350_01</strain>
    </source>
</reference>